<proteinExistence type="predicted"/>
<sequence>MTEQTPNPEVADFIKNISHEQPATSATEALTPAMPGQPRSVPAASVPAALAASAAPESMAAAPSTSTAAASPERRDLAYFTTPAKEATKKQSVYLPVELHRALATVVNLPGVDVSLTDLLANIVQAWRDDHRAEVRKRYREGEKSI</sequence>
<keyword evidence="2" id="KW-0614">Plasmid</keyword>
<geneLocation type="plasmid" evidence="2 3">
    <name>unnamed6</name>
</geneLocation>
<evidence type="ECO:0000313" key="3">
    <source>
        <dbReference type="Proteomes" id="UP000831390"/>
    </source>
</evidence>
<evidence type="ECO:0000313" key="2">
    <source>
        <dbReference type="EMBL" id="UOE36864.1"/>
    </source>
</evidence>
<dbReference type="EMBL" id="CP094540">
    <property type="protein sequence ID" value="UOE36864.1"/>
    <property type="molecule type" value="Genomic_DNA"/>
</dbReference>
<feature type="compositionally biased region" description="Polar residues" evidence="1">
    <location>
        <begin position="19"/>
        <end position="28"/>
    </location>
</feature>
<name>A0ABY4BDA5_9BACT</name>
<protein>
    <recommendedName>
        <fullName evidence="4">DUF3408 domain-containing protein</fullName>
    </recommendedName>
</protein>
<evidence type="ECO:0008006" key="4">
    <source>
        <dbReference type="Google" id="ProtNLM"/>
    </source>
</evidence>
<reference evidence="2 3" key="1">
    <citation type="submission" date="2022-03" db="EMBL/GenBank/DDBJ databases">
        <title>Hymenobactersp. isolated from the air.</title>
        <authorList>
            <person name="Won M."/>
            <person name="Kwon S.-W."/>
        </authorList>
    </citation>
    <scope>NUCLEOTIDE SEQUENCE [LARGE SCALE GENOMIC DNA]</scope>
    <source>
        <strain evidence="2 3">KACC 22596</strain>
        <plasmid evidence="2 3">unnamed6</plasmid>
    </source>
</reference>
<gene>
    <name evidence="2" type="ORF">MTP16_25790</name>
</gene>
<keyword evidence="3" id="KW-1185">Reference proteome</keyword>
<organism evidence="2 3">
    <name type="scientific">Hymenobacter monticola</name>
    <dbReference type="NCBI Taxonomy" id="1705399"/>
    <lineage>
        <taxon>Bacteria</taxon>
        <taxon>Pseudomonadati</taxon>
        <taxon>Bacteroidota</taxon>
        <taxon>Cytophagia</taxon>
        <taxon>Cytophagales</taxon>
        <taxon>Hymenobacteraceae</taxon>
        <taxon>Hymenobacter</taxon>
    </lineage>
</organism>
<feature type="region of interest" description="Disordered" evidence="1">
    <location>
        <begin position="1"/>
        <end position="74"/>
    </location>
</feature>
<feature type="compositionally biased region" description="Low complexity" evidence="1">
    <location>
        <begin position="40"/>
        <end position="71"/>
    </location>
</feature>
<accession>A0ABY4BDA5</accession>
<dbReference type="RefSeq" id="WP_243521080.1">
    <property type="nucleotide sequence ID" value="NZ_CP094540.1"/>
</dbReference>
<evidence type="ECO:0000256" key="1">
    <source>
        <dbReference type="SAM" id="MobiDB-lite"/>
    </source>
</evidence>
<dbReference type="Proteomes" id="UP000831390">
    <property type="component" value="Plasmid unnamed6"/>
</dbReference>